<feature type="region of interest" description="Disordered" evidence="2">
    <location>
        <begin position="1"/>
        <end position="22"/>
    </location>
</feature>
<dbReference type="Gene3D" id="3.40.50.1000">
    <property type="entry name" value="HAD superfamily/HAD-like"/>
    <property type="match status" value="1"/>
</dbReference>
<dbReference type="InterPro" id="IPR036412">
    <property type="entry name" value="HAD-like_sf"/>
</dbReference>
<name>A0A5N5WAV9_STRMB</name>
<evidence type="ECO:0000313" key="5">
    <source>
        <dbReference type="Proteomes" id="UP000327000"/>
    </source>
</evidence>
<evidence type="ECO:0000313" key="4">
    <source>
        <dbReference type="EMBL" id="KAB7846874.1"/>
    </source>
</evidence>
<dbReference type="Proteomes" id="UP000327000">
    <property type="component" value="Unassembled WGS sequence"/>
</dbReference>
<accession>A0A5N5WAV9</accession>
<evidence type="ECO:0000256" key="2">
    <source>
        <dbReference type="SAM" id="MobiDB-lite"/>
    </source>
</evidence>
<feature type="chain" id="PRO_5024976016" description="Acid phosphatase" evidence="3">
    <location>
        <begin position="49"/>
        <end position="211"/>
    </location>
</feature>
<evidence type="ECO:0008006" key="6">
    <source>
        <dbReference type="Google" id="ProtNLM"/>
    </source>
</evidence>
<evidence type="ECO:0000256" key="3">
    <source>
        <dbReference type="SAM" id="SignalP"/>
    </source>
</evidence>
<dbReference type="InterPro" id="IPR005519">
    <property type="entry name" value="Acid_phosphat_B-like"/>
</dbReference>
<keyword evidence="1 3" id="KW-0732">Signal</keyword>
<protein>
    <recommendedName>
        <fullName evidence="6">Acid phosphatase</fullName>
    </recommendedName>
</protein>
<proteinExistence type="predicted"/>
<dbReference type="SUPFAM" id="SSF56784">
    <property type="entry name" value="HAD-like"/>
    <property type="match status" value="1"/>
</dbReference>
<dbReference type="PANTHER" id="PTHR31284">
    <property type="entry name" value="ACID PHOSPHATASE-LIKE PROTEIN"/>
    <property type="match status" value="1"/>
</dbReference>
<feature type="compositionally biased region" description="Polar residues" evidence="2">
    <location>
        <begin position="1"/>
        <end position="16"/>
    </location>
</feature>
<dbReference type="RefSeq" id="WP_152263387.1">
    <property type="nucleotide sequence ID" value="NZ_VOKX01000018.1"/>
</dbReference>
<sequence>MPPTTSAPLTRSTGTAGSARPAPRFRTAALATLAALALPFAAPGTANAAQAGPDADVPDYRTWQADVRKAVDPVLPWLRDRVAGHGGGKPAVVLDIDNTALETYYHPGRANEPVLRVAEWAHEHKVAVLFVTARTSSSSARKELRAAGYPVDAVCTREHGESKAEGKERCREELTEGGYRITANIGNRSTDFAGGYYEKGFKLPDYDGKLS</sequence>
<comment type="caution">
    <text evidence="4">The sequence shown here is derived from an EMBL/GenBank/DDBJ whole genome shotgun (WGS) entry which is preliminary data.</text>
</comment>
<dbReference type="OrthoDB" id="3629246at2"/>
<feature type="signal peptide" evidence="3">
    <location>
        <begin position="1"/>
        <end position="48"/>
    </location>
</feature>
<dbReference type="Pfam" id="PF03767">
    <property type="entry name" value="Acid_phosphat_B"/>
    <property type="match status" value="1"/>
</dbReference>
<keyword evidence="5" id="KW-1185">Reference proteome</keyword>
<dbReference type="PANTHER" id="PTHR31284:SF10">
    <property type="entry name" value="ACID PHOSPHATASE-LIKE PROTEIN"/>
    <property type="match status" value="1"/>
</dbReference>
<dbReference type="EMBL" id="VOKX01000018">
    <property type="protein sequence ID" value="KAB7846874.1"/>
    <property type="molecule type" value="Genomic_DNA"/>
</dbReference>
<gene>
    <name evidence="4" type="ORF">FRZ00_11720</name>
</gene>
<organism evidence="4 5">
    <name type="scientific">Streptomyces mobaraensis</name>
    <name type="common">Streptoverticillium mobaraense</name>
    <dbReference type="NCBI Taxonomy" id="35621"/>
    <lineage>
        <taxon>Bacteria</taxon>
        <taxon>Bacillati</taxon>
        <taxon>Actinomycetota</taxon>
        <taxon>Actinomycetes</taxon>
        <taxon>Kitasatosporales</taxon>
        <taxon>Streptomycetaceae</taxon>
        <taxon>Streptomyces</taxon>
    </lineage>
</organism>
<dbReference type="InterPro" id="IPR023214">
    <property type="entry name" value="HAD_sf"/>
</dbReference>
<reference evidence="4 5" key="1">
    <citation type="journal article" date="2019" name="Microb. Cell Fact.">
        <title>Exploring novel herbicidin analogues by transcriptional regulator overexpression and MS/MS molecular networking.</title>
        <authorList>
            <person name="Shi Y."/>
            <person name="Gu R."/>
            <person name="Li Y."/>
            <person name="Wang X."/>
            <person name="Ren W."/>
            <person name="Li X."/>
            <person name="Wang L."/>
            <person name="Xie Y."/>
            <person name="Hong B."/>
        </authorList>
    </citation>
    <scope>NUCLEOTIDE SEQUENCE [LARGE SCALE GENOMIC DNA]</scope>
    <source>
        <strain evidence="4 5">US-43</strain>
    </source>
</reference>
<dbReference type="AlphaFoldDB" id="A0A5N5WAV9"/>
<evidence type="ECO:0000256" key="1">
    <source>
        <dbReference type="ARBA" id="ARBA00022729"/>
    </source>
</evidence>